<protein>
    <submittedName>
        <fullName evidence="1">Uncharacterized protein</fullName>
    </submittedName>
</protein>
<proteinExistence type="predicted"/>
<comment type="caution">
    <text evidence="1">The sequence shown here is derived from an EMBL/GenBank/DDBJ whole genome shotgun (WGS) entry which is preliminary data.</text>
</comment>
<dbReference type="PATRIC" id="fig|1423776.4.peg.1955"/>
<gene>
    <name evidence="1" type="ORF">FD04_GL001929</name>
</gene>
<dbReference type="Proteomes" id="UP000051160">
    <property type="component" value="Unassembled WGS sequence"/>
</dbReference>
<dbReference type="STRING" id="1423776.FD04_GL001929"/>
<evidence type="ECO:0000313" key="2">
    <source>
        <dbReference type="Proteomes" id="UP000051160"/>
    </source>
</evidence>
<dbReference type="EMBL" id="AZEE01000030">
    <property type="protein sequence ID" value="KRK97069.1"/>
    <property type="molecule type" value="Genomic_DNA"/>
</dbReference>
<evidence type="ECO:0000313" key="1">
    <source>
        <dbReference type="EMBL" id="KRK97069.1"/>
    </source>
</evidence>
<dbReference type="AlphaFoldDB" id="A0A0R1LMJ7"/>
<organism evidence="1 2">
    <name type="scientific">Secundilactobacillus odoratitofui DSM 19909 = JCM 15043</name>
    <dbReference type="NCBI Taxonomy" id="1423776"/>
    <lineage>
        <taxon>Bacteria</taxon>
        <taxon>Bacillati</taxon>
        <taxon>Bacillota</taxon>
        <taxon>Bacilli</taxon>
        <taxon>Lactobacillales</taxon>
        <taxon>Lactobacillaceae</taxon>
        <taxon>Secundilactobacillus</taxon>
    </lineage>
</organism>
<name>A0A0R1LMJ7_9LACO</name>
<accession>A0A0R1LMJ7</accession>
<sequence length="66" mass="7613">MNMMTSNDESQQAIEKILNQMEENLSELSWFDCDLKDDQFTKHVADIEASLKAAKKPFFADKLVTE</sequence>
<keyword evidence="2" id="KW-1185">Reference proteome</keyword>
<reference evidence="1 2" key="1">
    <citation type="journal article" date="2015" name="Genome Announc.">
        <title>Expanding the biotechnology potential of lactobacilli through comparative genomics of 213 strains and associated genera.</title>
        <authorList>
            <person name="Sun Z."/>
            <person name="Harris H.M."/>
            <person name="McCann A."/>
            <person name="Guo C."/>
            <person name="Argimon S."/>
            <person name="Zhang W."/>
            <person name="Yang X."/>
            <person name="Jeffery I.B."/>
            <person name="Cooney J.C."/>
            <person name="Kagawa T.F."/>
            <person name="Liu W."/>
            <person name="Song Y."/>
            <person name="Salvetti E."/>
            <person name="Wrobel A."/>
            <person name="Rasinkangas P."/>
            <person name="Parkhill J."/>
            <person name="Rea M.C."/>
            <person name="O'Sullivan O."/>
            <person name="Ritari J."/>
            <person name="Douillard F.P."/>
            <person name="Paul Ross R."/>
            <person name="Yang R."/>
            <person name="Briner A.E."/>
            <person name="Felis G.E."/>
            <person name="de Vos W.M."/>
            <person name="Barrangou R."/>
            <person name="Klaenhammer T.R."/>
            <person name="Caufield P.W."/>
            <person name="Cui Y."/>
            <person name="Zhang H."/>
            <person name="O'Toole P.W."/>
        </authorList>
    </citation>
    <scope>NUCLEOTIDE SEQUENCE [LARGE SCALE GENOMIC DNA]</scope>
    <source>
        <strain evidence="1 2">DSM 19909</strain>
    </source>
</reference>